<evidence type="ECO:0000313" key="2">
    <source>
        <dbReference type="Proteomes" id="UP000707138"/>
    </source>
</evidence>
<keyword evidence="2" id="KW-1185">Reference proteome</keyword>
<evidence type="ECO:0000313" key="1">
    <source>
        <dbReference type="EMBL" id="MBM6913021.1"/>
    </source>
</evidence>
<gene>
    <name evidence="1" type="ORF">H6A01_06765</name>
</gene>
<dbReference type="RefSeq" id="WP_205088013.1">
    <property type="nucleotide sequence ID" value="NZ_JACJLA010000011.1"/>
</dbReference>
<organism evidence="1 2">
    <name type="scientific">Veillonella magna</name>
    <dbReference type="NCBI Taxonomy" id="464322"/>
    <lineage>
        <taxon>Bacteria</taxon>
        <taxon>Bacillati</taxon>
        <taxon>Bacillota</taxon>
        <taxon>Negativicutes</taxon>
        <taxon>Veillonellales</taxon>
        <taxon>Veillonellaceae</taxon>
        <taxon>Veillonella</taxon>
    </lineage>
</organism>
<evidence type="ECO:0008006" key="3">
    <source>
        <dbReference type="Google" id="ProtNLM"/>
    </source>
</evidence>
<comment type="caution">
    <text evidence="1">The sequence shown here is derived from an EMBL/GenBank/DDBJ whole genome shotgun (WGS) entry which is preliminary data.</text>
</comment>
<dbReference type="Proteomes" id="UP000707138">
    <property type="component" value="Unassembled WGS sequence"/>
</dbReference>
<sequence>MTVIEMEQLVQVVTALLCHRLRNINSDLCKQLEATDKPYPIEIKSLSCTELCEIANLTPRSEQAKKIVAAISRKETVVVCHSEFDSRKKPRQMKYAFWKTCKTAYDKCIAYGITFKNTTPEINTINYHKSKDRNSSVIKEVITLSKAQVLVAEGKDIPLHAIVTPLAYDYIKKMTRR</sequence>
<reference evidence="1 2" key="1">
    <citation type="journal article" date="2021" name="Sci. Rep.">
        <title>The distribution of antibiotic resistance genes in chicken gut microbiota commensals.</title>
        <authorList>
            <person name="Juricova H."/>
            <person name="Matiasovicova J."/>
            <person name="Kubasova T."/>
            <person name="Cejkova D."/>
            <person name="Rychlik I."/>
        </authorList>
    </citation>
    <scope>NUCLEOTIDE SEQUENCE [LARGE SCALE GENOMIC DNA]</scope>
    <source>
        <strain evidence="1 2">An537</strain>
    </source>
</reference>
<proteinExistence type="predicted"/>
<dbReference type="EMBL" id="JACJLA010000011">
    <property type="protein sequence ID" value="MBM6913021.1"/>
    <property type="molecule type" value="Genomic_DNA"/>
</dbReference>
<name>A0ABS2GG52_9FIRM</name>
<protein>
    <recommendedName>
        <fullName evidence="3">Ethanolamine utilization protein</fullName>
    </recommendedName>
</protein>
<accession>A0ABS2GG52</accession>